<proteinExistence type="predicted"/>
<dbReference type="GeneID" id="2741783"/>
<evidence type="ECO:0000313" key="1">
    <source>
        <dbReference type="EMBL" id="AAQ94374.1"/>
    </source>
</evidence>
<dbReference type="KEGG" id="vg:2741783"/>
<name>Q6TDM5_9VIRU</name>
<dbReference type="SUPFAM" id="SSF52540">
    <property type="entry name" value="P-loop containing nucleoside triphosphate hydrolases"/>
    <property type="match status" value="1"/>
</dbReference>
<keyword evidence="2" id="KW-1185">Reference proteome</keyword>
<evidence type="ECO:0000313" key="2">
    <source>
        <dbReference type="Proteomes" id="UP000006814"/>
    </source>
</evidence>
<dbReference type="RefSeq" id="NP_963977.1">
    <property type="nucleotide sequence ID" value="NC_005361.1"/>
</dbReference>
<organism evidence="1 2">
    <name type="scientific">Sulfolobus virus Kamchatka 1</name>
    <dbReference type="NCBI Taxonomy" id="248496"/>
    <lineage>
        <taxon>Viruses</taxon>
        <taxon>Viruses incertae sedis</taxon>
        <taxon>Fuselloviridae</taxon>
        <taxon>Alphafusellovirus</taxon>
        <taxon>Alphafusellovirus kamchatkaense</taxon>
        <taxon>Sulfolobus spindle-shaped virus 9</taxon>
    </lineage>
</organism>
<sequence>MKSYTYESECVDGEIEVEVDEENTYAMIDDGIVYIVPEYRYLRDGKEVQYPVTESVFRRNRSSECTSLKKEKEKFNDFVRQVLSENTIEKPLQEWVMEEFPEQWEEIKKDPIGWFLRKSEQWHIGDDEVKLLTLIAVKSAFYEGLPKIGVLVLGSAGAGKSSAVKSILNMFSLKEGYGAVLWVSNLTKKALSYLAFEDNGKLLKNRCLFIVETIDVEALKELSLLMTEGRLANLTAKSTDDKLGSSYGIVDYPPSVVSTAVNIDYSNDQVTQIMSRFLTVALDLENRGAISDKIYEKIAERGDTPFTYDAETKYIAIAWMYYTPRSVKLPKEIAMKFKEVITEYNQYAFRVYEQGLKVMKIFASLLGKEVVDEEVYSLFSQKLLRYFLVSAVGLTSIELKVLQATSIEFEETKAIALRLKVDTETARAWLHNLARKGLVDMDRDKANRTNGNVTSLARKC</sequence>
<dbReference type="InterPro" id="IPR027417">
    <property type="entry name" value="P-loop_NTPase"/>
</dbReference>
<accession>Q6TDM5</accession>
<dbReference type="EMBL" id="AY423772">
    <property type="protein sequence ID" value="AAQ94374.1"/>
    <property type="molecule type" value="Genomic_DNA"/>
</dbReference>
<protein>
    <submittedName>
        <fullName evidence="1">ORF A460</fullName>
    </submittedName>
</protein>
<dbReference type="Proteomes" id="UP000006814">
    <property type="component" value="Segment"/>
</dbReference>
<reference evidence="1 2" key="1">
    <citation type="journal article" date="2004" name="J. Virol.">
        <title>Comparative genomic analysis of hyperthermophilic archaeal Fuselloviridae viruses.</title>
        <authorList>
            <person name="Wiedenheft B."/>
            <person name="Stedman K."/>
            <person name="Roberto F."/>
            <person name="Willits D."/>
            <person name="Gleske A.K."/>
            <person name="Zoeller L."/>
            <person name="Snyder J."/>
            <person name="Douglas T."/>
            <person name="Young M."/>
        </authorList>
    </citation>
    <scope>NUCLEOTIDE SEQUENCE</scope>
</reference>